<feature type="signal peptide" evidence="1">
    <location>
        <begin position="1"/>
        <end position="18"/>
    </location>
</feature>
<proteinExistence type="predicted"/>
<dbReference type="AlphaFoldDB" id="A0A131YNM8"/>
<keyword evidence="1" id="KW-0732">Signal</keyword>
<organism evidence="2">
    <name type="scientific">Rhipicephalus appendiculatus</name>
    <name type="common">Brown ear tick</name>
    <dbReference type="NCBI Taxonomy" id="34631"/>
    <lineage>
        <taxon>Eukaryota</taxon>
        <taxon>Metazoa</taxon>
        <taxon>Ecdysozoa</taxon>
        <taxon>Arthropoda</taxon>
        <taxon>Chelicerata</taxon>
        <taxon>Arachnida</taxon>
        <taxon>Acari</taxon>
        <taxon>Parasitiformes</taxon>
        <taxon>Ixodida</taxon>
        <taxon>Ixodoidea</taxon>
        <taxon>Ixodidae</taxon>
        <taxon>Rhipicephalinae</taxon>
        <taxon>Rhipicephalus</taxon>
        <taxon>Rhipicephalus</taxon>
    </lineage>
</organism>
<name>A0A131YNM8_RHIAP</name>
<reference evidence="2" key="1">
    <citation type="journal article" date="2016" name="Ticks Tick Borne Dis.">
        <title>De novo assembly and annotation of the salivary gland transcriptome of Rhipicephalus appendiculatus male and female ticks during blood feeding.</title>
        <authorList>
            <person name="de Castro M.H."/>
            <person name="de Klerk D."/>
            <person name="Pienaar R."/>
            <person name="Latif A.A."/>
            <person name="Rees D.J."/>
            <person name="Mans B.J."/>
        </authorList>
    </citation>
    <scope>NUCLEOTIDE SEQUENCE</scope>
    <source>
        <tissue evidence="2">Salivary glands</tissue>
    </source>
</reference>
<feature type="chain" id="PRO_5007285642" evidence="1">
    <location>
        <begin position="19"/>
        <end position="222"/>
    </location>
</feature>
<accession>A0A131YNM8</accession>
<evidence type="ECO:0000313" key="2">
    <source>
        <dbReference type="EMBL" id="JAP80175.1"/>
    </source>
</evidence>
<protein>
    <submittedName>
        <fullName evidence="2">Amblyomma 40-33 family member</fullName>
    </submittedName>
</protein>
<sequence length="222" mass="25218">MMLRFCILVLATASYVSAADISDANIFVDNIFEDNLPQLVRGSPRLFPYVTIGDFMFTVPKNRITNRDLTVNMTHGEIRGLDTALQRKGDCRAPFFHNGWAVVSCNLAIQGLNITFTSLVTRDSLVTAWKTICVNVDVTDSNIQFEAIAPSGPLNGILRAFHIEDITLDVAYDSNLSLNKGRREKFKEEISAKVKKELRRIFFEYKSLLPRAFEMYRNPTHY</sequence>
<dbReference type="EMBL" id="GEDV01008382">
    <property type="protein sequence ID" value="JAP80175.1"/>
    <property type="molecule type" value="Transcribed_RNA"/>
</dbReference>
<evidence type="ECO:0000256" key="1">
    <source>
        <dbReference type="SAM" id="SignalP"/>
    </source>
</evidence>